<dbReference type="RefSeq" id="WP_167503394.1">
    <property type="nucleotide sequence ID" value="NZ_JAALLH010000001.1"/>
</dbReference>
<dbReference type="Gene3D" id="1.25.40.10">
    <property type="entry name" value="Tetratricopeptide repeat domain"/>
    <property type="match status" value="1"/>
</dbReference>
<dbReference type="SUPFAM" id="SSF48452">
    <property type="entry name" value="TPR-like"/>
    <property type="match status" value="2"/>
</dbReference>
<sequence length="762" mass="82510">MNHPDRADHIDFGSGHFSGRVVGKMVVHHHQPSPGPTPGTLFSQPAPHPGFVGRLTELDSLLDVLRPAGRGEPGHGDVTAAAVAGLGGVGKTALALQAAYEAQRRGWFPGGVLFVDLHGYDGTALTPERALESLLRALGVAPEHIPPTVDERAGLYRSLLSGIAAETGPVLVLADNAAQSSQVRPLIPGHPGHRLLVTSRDTLAQLGVYQLHLQVLPPPAAMEVLTAAVRNAQPRDTRIAAERSQAERLCRLCGYLPLALQIAAALLIADPGKPIEELAGELAGVATRVDYLDDGERGVRAAFDLSYGRLTDEQSWLFLLLALAPGEGISAETLSVSYGAPLPPRGVDVLVRAHLVEPRDTGGRWRMHDLLRAYAAAKVAADGARFASAYERSRARILDHYNELVVDAGGLTRVPPVRGPHPRFAGRVEALAWLDGERTGLVEAACWAAEPRHARAATKLALDLGEYLGRRRLYGDAIVVYRHAINGARALGDRRSEGKSWNNLSIALRRVRRLEESADACHRALDAYEREDSAESRGRAWNNLGNALVELRRVEDAAAAYEKAIRVSRLCGNGRTVAMAENSLGSALHKLGRLDEAMECLVRARDTGRELADFRVEATADNNIGRVLRGLGRFEEALANHGRARDLFRDNGDREGEATSHNERALTLASLGRLTDAIKEHHIALRIFREVGERHREAVVTNDLGLSLRAMGRLPEAAESHLHALRIFEGLGDAYHRERTAGLLAEARAAARPAPSRVGRRR</sequence>
<dbReference type="PANTHER" id="PTHR47691">
    <property type="entry name" value="REGULATOR-RELATED"/>
    <property type="match status" value="1"/>
</dbReference>
<dbReference type="Gene3D" id="3.40.50.300">
    <property type="entry name" value="P-loop containing nucleotide triphosphate hydrolases"/>
    <property type="match status" value="1"/>
</dbReference>
<dbReference type="InterPro" id="IPR027417">
    <property type="entry name" value="P-loop_NTPase"/>
</dbReference>
<dbReference type="Pfam" id="PF13424">
    <property type="entry name" value="TPR_12"/>
    <property type="match status" value="3"/>
</dbReference>
<gene>
    <name evidence="2" type="ORF">SMALB_6496</name>
</gene>
<dbReference type="Proteomes" id="UP000536624">
    <property type="component" value="Unassembled WGS sequence"/>
</dbReference>
<feature type="repeat" description="TPR" evidence="1">
    <location>
        <begin position="538"/>
        <end position="571"/>
    </location>
</feature>
<dbReference type="SUPFAM" id="SSF52540">
    <property type="entry name" value="P-loop containing nucleoside triphosphate hydrolases"/>
    <property type="match status" value="1"/>
</dbReference>
<proteinExistence type="predicted"/>
<dbReference type="EMBL" id="JAALLH010000001">
    <property type="protein sequence ID" value="NIY68405.1"/>
    <property type="molecule type" value="Genomic_DNA"/>
</dbReference>
<dbReference type="InterPro" id="IPR011990">
    <property type="entry name" value="TPR-like_helical_dom_sf"/>
</dbReference>
<reference evidence="2 3" key="1">
    <citation type="submission" date="2020-02" db="EMBL/GenBank/DDBJ databases">
        <title>Streptomyces malaysiensis DSM14702 (JHCC583434, PFL_A843) Genome sequencing and assembly.</title>
        <authorList>
            <person name="Samborskyy M."/>
        </authorList>
    </citation>
    <scope>NUCLEOTIDE SEQUENCE [LARGE SCALE GENOMIC DNA]</scope>
    <source>
        <strain evidence="2 3">DSM 14702</strain>
    </source>
</reference>
<keyword evidence="1" id="KW-0802">TPR repeat</keyword>
<evidence type="ECO:0000256" key="1">
    <source>
        <dbReference type="PROSITE-ProRule" id="PRU00339"/>
    </source>
</evidence>
<dbReference type="AlphaFoldDB" id="A0A7X6B045"/>
<dbReference type="SMART" id="SM00028">
    <property type="entry name" value="TPR"/>
    <property type="match status" value="6"/>
</dbReference>
<evidence type="ECO:0000313" key="2">
    <source>
        <dbReference type="EMBL" id="NIY68405.1"/>
    </source>
</evidence>
<dbReference type="PRINTS" id="PR00364">
    <property type="entry name" value="DISEASERSIST"/>
</dbReference>
<name>A0A7X6B045_STRMQ</name>
<organism evidence="2 3">
    <name type="scientific">Streptomyces malaysiensis</name>
    <dbReference type="NCBI Taxonomy" id="92644"/>
    <lineage>
        <taxon>Bacteria</taxon>
        <taxon>Bacillati</taxon>
        <taxon>Actinomycetota</taxon>
        <taxon>Actinomycetes</taxon>
        <taxon>Kitasatosporales</taxon>
        <taxon>Streptomycetaceae</taxon>
        <taxon>Streptomyces</taxon>
        <taxon>Streptomyces violaceusniger group</taxon>
    </lineage>
</organism>
<protein>
    <submittedName>
        <fullName evidence="2">AfsR family transcriptional regulator</fullName>
    </submittedName>
</protein>
<dbReference type="PROSITE" id="PS50005">
    <property type="entry name" value="TPR"/>
    <property type="match status" value="1"/>
</dbReference>
<evidence type="ECO:0000313" key="3">
    <source>
        <dbReference type="Proteomes" id="UP000536624"/>
    </source>
</evidence>
<accession>A0A7X6B045</accession>
<dbReference type="InterPro" id="IPR019734">
    <property type="entry name" value="TPR_rpt"/>
</dbReference>
<comment type="caution">
    <text evidence="2">The sequence shown here is derived from an EMBL/GenBank/DDBJ whole genome shotgun (WGS) entry which is preliminary data.</text>
</comment>
<dbReference type="PANTHER" id="PTHR47691:SF3">
    <property type="entry name" value="HTH-TYPE TRANSCRIPTIONAL REGULATOR RV0890C-RELATED"/>
    <property type="match status" value="1"/>
</dbReference>